<reference evidence="1" key="1">
    <citation type="submission" date="2021-05" db="EMBL/GenBank/DDBJ databases">
        <authorList>
            <person name="Scholz U."/>
            <person name="Mascher M."/>
            <person name="Fiebig A."/>
        </authorList>
    </citation>
    <scope>NUCLEOTIDE SEQUENCE [LARGE SCALE GENOMIC DNA]</scope>
</reference>
<name>A0ACD5ZL41_AVESA</name>
<accession>A0ACD5ZL41</accession>
<evidence type="ECO:0000313" key="2">
    <source>
        <dbReference type="Proteomes" id="UP001732700"/>
    </source>
</evidence>
<proteinExistence type="predicted"/>
<protein>
    <submittedName>
        <fullName evidence="1">Uncharacterized protein</fullName>
    </submittedName>
</protein>
<keyword evidence="2" id="KW-1185">Reference proteome</keyword>
<evidence type="ECO:0000313" key="1">
    <source>
        <dbReference type="EnsemblPlants" id="AVESA.00010b.r2.6DG1184710.1.CDS"/>
    </source>
</evidence>
<dbReference type="Proteomes" id="UP001732700">
    <property type="component" value="Chromosome 6D"/>
</dbReference>
<sequence length="729" mass="79314">MCNASMLQILQAVYNSLSGRIPDCLGTRQNRLSVVALPKNQLEATNDADWGFLSSLTNCSNLQALDLGYNRLQGELPSSIGNLSSGLSFLIIANNNIVGKIPEGIGNLVNLKLLYMDYNHLEGAIPASLGKIKVLNRLSLSYNNLSGSIPPTLGNLTALNLLLLQGNALDGIIPSSLSSCPIEQLDLSYNSLTGPIPKELFLISTLSSFMLLGHNFISGTLPSEMHNLINLGVLDFASNNISGQIPASIGECQSLQQLNISGNSLQGAIPSSMEQLKGLLVLDLSNNNLSGGIPEFLGNLKGISALNLSFNNFEGEVPKHGVFLDVTAISINGNDGLCGGIPQLKLPTCSNHTTKKPSRKLVMIISICSATLFITLASALFKIYHKSRKMKSSVQLSLISEQYMRVSYAELFKVTNGFSCENLIGAGSFGSVYKGSMRSNDQQVVIAVKVLNLTQHGASQSFDAECETLRCVRHRNLVKILTVCSSIDFEGHDFKALVYEFLPNGNLDEWLHQQLMGDGECKARDHIVRLGIAIDVAFSLEYLHQHKPLPIIHCDLKPSNVLLDGDMVAHVADFGLARFVHQDLEKSSGWASMRGTIGYAAPEYGLGNQVSIHGDVYSYGVLLIEMFTGKRPTDSDFGEAVSLREYVQMALPDKIADVIDQWLLPEMGNDEQDKSNSNKSRDLRIACITSILRIGISCSEEMHTDRPKIGDALKELLAIRDKFRAPSTN</sequence>
<reference evidence="1" key="2">
    <citation type="submission" date="2025-09" db="UniProtKB">
        <authorList>
            <consortium name="EnsemblPlants"/>
        </authorList>
    </citation>
    <scope>IDENTIFICATION</scope>
</reference>
<organism evidence="1 2">
    <name type="scientific">Avena sativa</name>
    <name type="common">Oat</name>
    <dbReference type="NCBI Taxonomy" id="4498"/>
    <lineage>
        <taxon>Eukaryota</taxon>
        <taxon>Viridiplantae</taxon>
        <taxon>Streptophyta</taxon>
        <taxon>Embryophyta</taxon>
        <taxon>Tracheophyta</taxon>
        <taxon>Spermatophyta</taxon>
        <taxon>Magnoliopsida</taxon>
        <taxon>Liliopsida</taxon>
        <taxon>Poales</taxon>
        <taxon>Poaceae</taxon>
        <taxon>BOP clade</taxon>
        <taxon>Pooideae</taxon>
        <taxon>Poodae</taxon>
        <taxon>Poeae</taxon>
        <taxon>Poeae Chloroplast Group 1 (Aveneae type)</taxon>
        <taxon>Aveninae</taxon>
        <taxon>Avena</taxon>
    </lineage>
</organism>
<dbReference type="EnsemblPlants" id="AVESA.00010b.r2.6DG1184710.1">
    <property type="protein sequence ID" value="AVESA.00010b.r2.6DG1184710.1.CDS"/>
    <property type="gene ID" value="AVESA.00010b.r2.6DG1184710"/>
</dbReference>